<reference evidence="2 3" key="1">
    <citation type="submission" date="2016-04" db="EMBL/GenBank/DDBJ databases">
        <title>A degradative enzymes factory behind the ericoid mycorrhizal symbiosis.</title>
        <authorList>
            <consortium name="DOE Joint Genome Institute"/>
            <person name="Martino E."/>
            <person name="Morin E."/>
            <person name="Grelet G."/>
            <person name="Kuo A."/>
            <person name="Kohler A."/>
            <person name="Daghino S."/>
            <person name="Barry K."/>
            <person name="Choi C."/>
            <person name="Cichocki N."/>
            <person name="Clum A."/>
            <person name="Copeland A."/>
            <person name="Hainaut M."/>
            <person name="Haridas S."/>
            <person name="Labutti K."/>
            <person name="Lindquist E."/>
            <person name="Lipzen A."/>
            <person name="Khouja H.-R."/>
            <person name="Murat C."/>
            <person name="Ohm R."/>
            <person name="Olson A."/>
            <person name="Spatafora J."/>
            <person name="Veneault-Fourrey C."/>
            <person name="Henrissat B."/>
            <person name="Grigoriev I."/>
            <person name="Martin F."/>
            <person name="Perotto S."/>
        </authorList>
    </citation>
    <scope>NUCLEOTIDE SEQUENCE [LARGE SCALE GENOMIC DNA]</scope>
    <source>
        <strain evidence="2 3">E</strain>
    </source>
</reference>
<gene>
    <name evidence="2" type="ORF">K444DRAFT_78213</name>
</gene>
<feature type="region of interest" description="Disordered" evidence="1">
    <location>
        <begin position="126"/>
        <end position="148"/>
    </location>
</feature>
<sequence length="196" mass="21081">MAISDAKKTGKFAHRSKPPSLEPQGCPFLTSYQAGPARVLLFLHPLVARPCTETPGARQCAAVIGPNTVESALRTLSGSKVYASAAFVAACAPREAANSLYIYSRPPLPISNPFCDIRVSHHNQQNPQLLPFPSSTPSSPSPPQQRTDHSALFNTFIDPGELRDQDSVGLECLCAFAIAIRFAFSFVAKESSEVPQ</sequence>
<dbReference type="AlphaFoldDB" id="A0A2J6SYF1"/>
<dbReference type="RefSeq" id="XP_024732637.1">
    <property type="nucleotide sequence ID" value="XM_024888708.1"/>
</dbReference>
<feature type="compositionally biased region" description="Low complexity" evidence="1">
    <location>
        <begin position="127"/>
        <end position="138"/>
    </location>
</feature>
<keyword evidence="3" id="KW-1185">Reference proteome</keyword>
<evidence type="ECO:0000313" key="2">
    <source>
        <dbReference type="EMBL" id="PMD55733.1"/>
    </source>
</evidence>
<dbReference type="InParanoid" id="A0A2J6SYF1"/>
<dbReference type="GeneID" id="36596784"/>
<organism evidence="2 3">
    <name type="scientific">Hyaloscypha bicolor E</name>
    <dbReference type="NCBI Taxonomy" id="1095630"/>
    <lineage>
        <taxon>Eukaryota</taxon>
        <taxon>Fungi</taxon>
        <taxon>Dikarya</taxon>
        <taxon>Ascomycota</taxon>
        <taxon>Pezizomycotina</taxon>
        <taxon>Leotiomycetes</taxon>
        <taxon>Helotiales</taxon>
        <taxon>Hyaloscyphaceae</taxon>
        <taxon>Hyaloscypha</taxon>
        <taxon>Hyaloscypha bicolor</taxon>
    </lineage>
</organism>
<evidence type="ECO:0000256" key="1">
    <source>
        <dbReference type="SAM" id="MobiDB-lite"/>
    </source>
</evidence>
<protein>
    <submittedName>
        <fullName evidence="2">Uncharacterized protein</fullName>
    </submittedName>
</protein>
<accession>A0A2J6SYF1</accession>
<name>A0A2J6SYF1_9HELO</name>
<dbReference type="EMBL" id="KZ613854">
    <property type="protein sequence ID" value="PMD55733.1"/>
    <property type="molecule type" value="Genomic_DNA"/>
</dbReference>
<dbReference type="Proteomes" id="UP000235371">
    <property type="component" value="Unassembled WGS sequence"/>
</dbReference>
<evidence type="ECO:0000313" key="3">
    <source>
        <dbReference type="Proteomes" id="UP000235371"/>
    </source>
</evidence>
<proteinExistence type="predicted"/>